<dbReference type="EMBL" id="CP009110">
    <property type="protein sequence ID" value="AIJ20881.1"/>
    <property type="molecule type" value="Genomic_DNA"/>
</dbReference>
<reference evidence="1 2" key="1">
    <citation type="submission" date="2014-07" db="EMBL/GenBank/DDBJ databases">
        <title>Whole Genome Sequence of the Amycolatopsis methanolica 239.</title>
        <authorList>
            <person name="Tang B."/>
        </authorList>
    </citation>
    <scope>NUCLEOTIDE SEQUENCE [LARGE SCALE GENOMIC DNA]</scope>
    <source>
        <strain evidence="1 2">239</strain>
    </source>
</reference>
<keyword evidence="2" id="KW-1185">Reference proteome</keyword>
<dbReference type="Proteomes" id="UP000062973">
    <property type="component" value="Chromosome"/>
</dbReference>
<dbReference type="KEGG" id="amq:AMETH_0789"/>
<protein>
    <submittedName>
        <fullName evidence="1">Uncharacterized protein</fullName>
    </submittedName>
</protein>
<organism evidence="1 2">
    <name type="scientific">Amycolatopsis methanolica 239</name>
    <dbReference type="NCBI Taxonomy" id="1068978"/>
    <lineage>
        <taxon>Bacteria</taxon>
        <taxon>Bacillati</taxon>
        <taxon>Actinomycetota</taxon>
        <taxon>Actinomycetes</taxon>
        <taxon>Pseudonocardiales</taxon>
        <taxon>Pseudonocardiaceae</taxon>
        <taxon>Amycolatopsis</taxon>
        <taxon>Amycolatopsis methanolica group</taxon>
    </lineage>
</organism>
<dbReference type="HOGENOM" id="CLU_2550886_0_0_11"/>
<dbReference type="STRING" id="1068978.AMETH_0789"/>
<evidence type="ECO:0000313" key="1">
    <source>
        <dbReference type="EMBL" id="AIJ20881.1"/>
    </source>
</evidence>
<dbReference type="PATRIC" id="fig|1068978.7.peg.826"/>
<accession>A0A076MPI4</accession>
<name>A0A076MPI4_AMYME</name>
<dbReference type="AlphaFoldDB" id="A0A076MPI4"/>
<proteinExistence type="predicted"/>
<dbReference type="InterPro" id="IPR035405">
    <property type="entry name" value="GP70"/>
</dbReference>
<sequence length="82" mass="9240">MTTTDEFASVIVDQPTMLFAAVERDGSVWTYASRIVRPDGRLFRPVAEEIGRRGLVLVSEAEYADDEVMFGRAVERRYAPAE</sequence>
<dbReference type="Pfam" id="PF17429">
    <property type="entry name" value="GP70"/>
    <property type="match status" value="1"/>
</dbReference>
<gene>
    <name evidence="1" type="ORF">AMETH_0789</name>
</gene>
<dbReference type="RefSeq" id="WP_017986742.1">
    <property type="nucleotide sequence ID" value="NZ_AQUL01000001.1"/>
</dbReference>
<evidence type="ECO:0000313" key="2">
    <source>
        <dbReference type="Proteomes" id="UP000062973"/>
    </source>
</evidence>